<gene>
    <name evidence="5" type="ORF">KTT_46870</name>
</gene>
<name>A0A402A6T5_9CHLR</name>
<sequence length="266" mass="30033">MANPPEHNAETQKAQVQAQFARTAESYVTSITHKTGSDLERLVAVGEWDARQHALDVATGGGHTAFTIAPYVGQVMVTDLTPTMLQSAQTYLLAQGIKNAQFQIADAEALPFADASFDRVTNRIASHHFPNAAQSVQEAARVLKPEGIFILIDSTVPEDAELDPIVNKIEKWRDHSHGRSHTPTEWKTFFREAGLQVELEEPFRRIMHYDDWSARSQMTNEEKAALEEYILTLPTEIQNYLEVHTTEDGHLKDFSIDFTLFKTRKR</sequence>
<organism evidence="5 6">
    <name type="scientific">Tengunoibacter tsumagoiensis</name>
    <dbReference type="NCBI Taxonomy" id="2014871"/>
    <lineage>
        <taxon>Bacteria</taxon>
        <taxon>Bacillati</taxon>
        <taxon>Chloroflexota</taxon>
        <taxon>Ktedonobacteria</taxon>
        <taxon>Ktedonobacterales</taxon>
        <taxon>Dictyobacteraceae</taxon>
        <taxon>Tengunoibacter</taxon>
    </lineage>
</organism>
<evidence type="ECO:0000256" key="3">
    <source>
        <dbReference type="ARBA" id="ARBA00022679"/>
    </source>
</evidence>
<feature type="domain" description="Methyltransferase type 11" evidence="4">
    <location>
        <begin position="55"/>
        <end position="151"/>
    </location>
</feature>
<reference evidence="6" key="1">
    <citation type="submission" date="2018-12" db="EMBL/GenBank/DDBJ databases">
        <title>Tengunoibacter tsumagoiensis gen. nov., sp. nov., Dictyobacter kobayashii sp. nov., D. alpinus sp. nov., and D. joshuensis sp. nov. and description of Dictyobacteraceae fam. nov. within the order Ktedonobacterales isolated from Tengu-no-mugimeshi.</title>
        <authorList>
            <person name="Wang C.M."/>
            <person name="Zheng Y."/>
            <person name="Sakai Y."/>
            <person name="Toyoda A."/>
            <person name="Minakuchi Y."/>
            <person name="Abe K."/>
            <person name="Yokota A."/>
            <person name="Yabe S."/>
        </authorList>
    </citation>
    <scope>NUCLEOTIDE SEQUENCE [LARGE SCALE GENOMIC DNA]</scope>
    <source>
        <strain evidence="6">Uno3</strain>
    </source>
</reference>
<dbReference type="AlphaFoldDB" id="A0A402A6T5"/>
<dbReference type="InterPro" id="IPR051052">
    <property type="entry name" value="Diverse_substrate_MTase"/>
</dbReference>
<dbReference type="InterPro" id="IPR013216">
    <property type="entry name" value="Methyltransf_11"/>
</dbReference>
<dbReference type="RefSeq" id="WP_126582361.1">
    <property type="nucleotide sequence ID" value="NZ_BIFR01000002.1"/>
</dbReference>
<dbReference type="SUPFAM" id="SSF53335">
    <property type="entry name" value="S-adenosyl-L-methionine-dependent methyltransferases"/>
    <property type="match status" value="1"/>
</dbReference>
<evidence type="ECO:0000313" key="6">
    <source>
        <dbReference type="Proteomes" id="UP000287352"/>
    </source>
</evidence>
<evidence type="ECO:0000313" key="5">
    <source>
        <dbReference type="EMBL" id="GCE14828.1"/>
    </source>
</evidence>
<dbReference type="GO" id="GO:0008757">
    <property type="term" value="F:S-adenosylmethionine-dependent methyltransferase activity"/>
    <property type="evidence" value="ECO:0007669"/>
    <property type="project" value="InterPro"/>
</dbReference>
<dbReference type="OrthoDB" id="43862at2"/>
<keyword evidence="3 5" id="KW-0808">Transferase</keyword>
<keyword evidence="2 5" id="KW-0489">Methyltransferase</keyword>
<comment type="caution">
    <text evidence="5">The sequence shown here is derived from an EMBL/GenBank/DDBJ whole genome shotgun (WGS) entry which is preliminary data.</text>
</comment>
<evidence type="ECO:0000256" key="2">
    <source>
        <dbReference type="ARBA" id="ARBA00022603"/>
    </source>
</evidence>
<dbReference type="CDD" id="cd02440">
    <property type="entry name" value="AdoMet_MTases"/>
    <property type="match status" value="1"/>
</dbReference>
<dbReference type="Pfam" id="PF08241">
    <property type="entry name" value="Methyltransf_11"/>
    <property type="match status" value="1"/>
</dbReference>
<comment type="similarity">
    <text evidence="1">Belongs to the methyltransferase superfamily.</text>
</comment>
<dbReference type="EMBL" id="BIFR01000002">
    <property type="protein sequence ID" value="GCE14828.1"/>
    <property type="molecule type" value="Genomic_DNA"/>
</dbReference>
<protein>
    <submittedName>
        <fullName evidence="5">Methyltransferase</fullName>
    </submittedName>
</protein>
<dbReference type="PANTHER" id="PTHR44942">
    <property type="entry name" value="METHYLTRANSF_11 DOMAIN-CONTAINING PROTEIN"/>
    <property type="match status" value="1"/>
</dbReference>
<accession>A0A402A6T5</accession>
<dbReference type="InterPro" id="IPR029063">
    <property type="entry name" value="SAM-dependent_MTases_sf"/>
</dbReference>
<dbReference type="Gene3D" id="3.40.50.150">
    <property type="entry name" value="Vaccinia Virus protein VP39"/>
    <property type="match status" value="1"/>
</dbReference>
<evidence type="ECO:0000256" key="1">
    <source>
        <dbReference type="ARBA" id="ARBA00008361"/>
    </source>
</evidence>
<evidence type="ECO:0000259" key="4">
    <source>
        <dbReference type="Pfam" id="PF08241"/>
    </source>
</evidence>
<dbReference type="Proteomes" id="UP000287352">
    <property type="component" value="Unassembled WGS sequence"/>
</dbReference>
<dbReference type="GO" id="GO:0032259">
    <property type="term" value="P:methylation"/>
    <property type="evidence" value="ECO:0007669"/>
    <property type="project" value="UniProtKB-KW"/>
</dbReference>
<dbReference type="PANTHER" id="PTHR44942:SF4">
    <property type="entry name" value="METHYLTRANSFERASE TYPE 11 DOMAIN-CONTAINING PROTEIN"/>
    <property type="match status" value="1"/>
</dbReference>
<keyword evidence="6" id="KW-1185">Reference proteome</keyword>
<proteinExistence type="inferred from homology"/>